<protein>
    <submittedName>
        <fullName evidence="2">Uncharacterized protein</fullName>
    </submittedName>
</protein>
<keyword evidence="3" id="KW-1185">Reference proteome</keyword>
<organism evidence="2 3">
    <name type="scientific">Eumeta variegata</name>
    <name type="common">Bagworm moth</name>
    <name type="synonym">Eumeta japonica</name>
    <dbReference type="NCBI Taxonomy" id="151549"/>
    <lineage>
        <taxon>Eukaryota</taxon>
        <taxon>Metazoa</taxon>
        <taxon>Ecdysozoa</taxon>
        <taxon>Arthropoda</taxon>
        <taxon>Hexapoda</taxon>
        <taxon>Insecta</taxon>
        <taxon>Pterygota</taxon>
        <taxon>Neoptera</taxon>
        <taxon>Endopterygota</taxon>
        <taxon>Lepidoptera</taxon>
        <taxon>Glossata</taxon>
        <taxon>Ditrysia</taxon>
        <taxon>Tineoidea</taxon>
        <taxon>Psychidae</taxon>
        <taxon>Oiketicinae</taxon>
        <taxon>Eumeta</taxon>
    </lineage>
</organism>
<evidence type="ECO:0000313" key="3">
    <source>
        <dbReference type="Proteomes" id="UP000299102"/>
    </source>
</evidence>
<feature type="compositionally biased region" description="Basic and acidic residues" evidence="1">
    <location>
        <begin position="58"/>
        <end position="79"/>
    </location>
</feature>
<evidence type="ECO:0000313" key="2">
    <source>
        <dbReference type="EMBL" id="GBP13077.1"/>
    </source>
</evidence>
<sequence length="138" mass="14620">MQLPQTNVGSEQMQIKTTSRSLPAQVANPNRNKSSGNAGANMELLALRPGRVIQHGRGLNDGKSRVKAARDKTGAEVRSRSTGFRHGNKSVCSRCGRAPGRLGPAADRWVISACCPRKAALMPANGISAVPAAAIYWT</sequence>
<gene>
    <name evidence="2" type="ORF">EVAR_93051_1</name>
</gene>
<comment type="caution">
    <text evidence="2">The sequence shown here is derived from an EMBL/GenBank/DDBJ whole genome shotgun (WGS) entry which is preliminary data.</text>
</comment>
<proteinExistence type="predicted"/>
<accession>A0A4C1TI17</accession>
<feature type="region of interest" description="Disordered" evidence="1">
    <location>
        <begin position="54"/>
        <end position="90"/>
    </location>
</feature>
<dbReference type="AlphaFoldDB" id="A0A4C1TI17"/>
<reference evidence="2 3" key="1">
    <citation type="journal article" date="2019" name="Commun. Biol.">
        <title>The bagworm genome reveals a unique fibroin gene that provides high tensile strength.</title>
        <authorList>
            <person name="Kono N."/>
            <person name="Nakamura H."/>
            <person name="Ohtoshi R."/>
            <person name="Tomita M."/>
            <person name="Numata K."/>
            <person name="Arakawa K."/>
        </authorList>
    </citation>
    <scope>NUCLEOTIDE SEQUENCE [LARGE SCALE GENOMIC DNA]</scope>
</reference>
<name>A0A4C1TI17_EUMVA</name>
<feature type="region of interest" description="Disordered" evidence="1">
    <location>
        <begin position="1"/>
        <end position="38"/>
    </location>
</feature>
<dbReference type="EMBL" id="BGZK01000055">
    <property type="protein sequence ID" value="GBP13077.1"/>
    <property type="molecule type" value="Genomic_DNA"/>
</dbReference>
<dbReference type="Proteomes" id="UP000299102">
    <property type="component" value="Unassembled WGS sequence"/>
</dbReference>
<evidence type="ECO:0000256" key="1">
    <source>
        <dbReference type="SAM" id="MobiDB-lite"/>
    </source>
</evidence>